<gene>
    <name evidence="2" type="ORF">QVD17_25920</name>
</gene>
<reference evidence="2" key="1">
    <citation type="journal article" date="2023" name="bioRxiv">
        <title>Improved chromosome-level genome assembly for marigold (Tagetes erecta).</title>
        <authorList>
            <person name="Jiang F."/>
            <person name="Yuan L."/>
            <person name="Wang S."/>
            <person name="Wang H."/>
            <person name="Xu D."/>
            <person name="Wang A."/>
            <person name="Fan W."/>
        </authorList>
    </citation>
    <scope>NUCLEOTIDE SEQUENCE</scope>
    <source>
        <strain evidence="2">WSJ</strain>
        <tissue evidence="2">Leaf</tissue>
    </source>
</reference>
<feature type="region of interest" description="Disordered" evidence="1">
    <location>
        <begin position="276"/>
        <end position="341"/>
    </location>
</feature>
<comment type="caution">
    <text evidence="2">The sequence shown here is derived from an EMBL/GenBank/DDBJ whole genome shotgun (WGS) entry which is preliminary data.</text>
</comment>
<evidence type="ECO:0000313" key="3">
    <source>
        <dbReference type="Proteomes" id="UP001229421"/>
    </source>
</evidence>
<dbReference type="InterPro" id="IPR012866">
    <property type="entry name" value="DUF1644"/>
</dbReference>
<keyword evidence="3" id="KW-1185">Reference proteome</keyword>
<dbReference type="AlphaFoldDB" id="A0AAD8K6H2"/>
<organism evidence="2 3">
    <name type="scientific">Tagetes erecta</name>
    <name type="common">African marigold</name>
    <dbReference type="NCBI Taxonomy" id="13708"/>
    <lineage>
        <taxon>Eukaryota</taxon>
        <taxon>Viridiplantae</taxon>
        <taxon>Streptophyta</taxon>
        <taxon>Embryophyta</taxon>
        <taxon>Tracheophyta</taxon>
        <taxon>Spermatophyta</taxon>
        <taxon>Magnoliopsida</taxon>
        <taxon>eudicotyledons</taxon>
        <taxon>Gunneridae</taxon>
        <taxon>Pentapetalae</taxon>
        <taxon>asterids</taxon>
        <taxon>campanulids</taxon>
        <taxon>Asterales</taxon>
        <taxon>Asteraceae</taxon>
        <taxon>Asteroideae</taxon>
        <taxon>Heliantheae alliance</taxon>
        <taxon>Tageteae</taxon>
        <taxon>Tagetes</taxon>
    </lineage>
</organism>
<dbReference type="InterPro" id="IPR013083">
    <property type="entry name" value="Znf_RING/FYVE/PHD"/>
</dbReference>
<dbReference type="Gene3D" id="3.30.40.10">
    <property type="entry name" value="Zinc/RING finger domain, C3HC4 (zinc finger)"/>
    <property type="match status" value="1"/>
</dbReference>
<dbReference type="PANTHER" id="PTHR31197:SF36">
    <property type="entry name" value="ZINC FINGER, RING_FYVE_PHD-TYPE-RELATED"/>
    <property type="match status" value="1"/>
</dbReference>
<proteinExistence type="predicted"/>
<dbReference type="PANTHER" id="PTHR31197">
    <property type="entry name" value="OS01G0612600 PROTEIN"/>
    <property type="match status" value="1"/>
</dbReference>
<accession>A0AAD8K6H2</accession>
<feature type="compositionally biased region" description="Polar residues" evidence="1">
    <location>
        <begin position="325"/>
        <end position="340"/>
    </location>
</feature>
<protein>
    <submittedName>
        <fullName evidence="2">Uncharacterized protein</fullName>
    </submittedName>
</protein>
<sequence length="352" mass="40763">MKLHHRILHNHLSDQQSDTCKALEMPSDRRSSSHKYRATPYSCANKNANKRTPKSPSLPIGNEDEWEETRCSICMEHPHNAVLLLCSSHEKGCLPYICDTSARHSNCLDQFQKTFMNSEEQETKLVCPLCRGEINKWIVVNSAREFMNSKTRSCSMGTCDFSGNYSQLREHARRQHPRARPTDVDPERELKWTKLEQEMEQQDMLSMQFEFDEDDDAIEIMDGFYELASPIWDPDLNIVNFFAAFESEFESMFAEIDMAAEENDLFLDDWDNAINVSSSPSHESEIEGSGRPRGPSSTRNRLSSMRRENARATRTRTGTRDRQRSNSQPRSHNRQEQVTTLVDFHELRSNMP</sequence>
<evidence type="ECO:0000256" key="1">
    <source>
        <dbReference type="SAM" id="MobiDB-lite"/>
    </source>
</evidence>
<evidence type="ECO:0000313" key="2">
    <source>
        <dbReference type="EMBL" id="KAK1416803.1"/>
    </source>
</evidence>
<dbReference type="EMBL" id="JAUHHV010000007">
    <property type="protein sequence ID" value="KAK1416803.1"/>
    <property type="molecule type" value="Genomic_DNA"/>
</dbReference>
<dbReference type="Pfam" id="PF07800">
    <property type="entry name" value="DUF1644"/>
    <property type="match status" value="1"/>
</dbReference>
<name>A0AAD8K6H2_TARER</name>
<dbReference type="Proteomes" id="UP001229421">
    <property type="component" value="Unassembled WGS sequence"/>
</dbReference>